<organism evidence="2">
    <name type="scientific">Colletotrichum fructicola (strain Nara gc5)</name>
    <name type="common">Anthracnose fungus</name>
    <name type="synonym">Colletotrichum gloeosporioides (strain Nara gc5)</name>
    <dbReference type="NCBI Taxonomy" id="1213859"/>
    <lineage>
        <taxon>Eukaryota</taxon>
        <taxon>Fungi</taxon>
        <taxon>Dikarya</taxon>
        <taxon>Ascomycota</taxon>
        <taxon>Pezizomycotina</taxon>
        <taxon>Sordariomycetes</taxon>
        <taxon>Hypocreomycetidae</taxon>
        <taxon>Glomerellales</taxon>
        <taxon>Glomerellaceae</taxon>
        <taxon>Colletotrichum</taxon>
        <taxon>Colletotrichum gloeosporioides species complex</taxon>
    </lineage>
</organism>
<sequence>MEVPHLATTSSPDNLTPSLFAIIDQMTKCMLCCHEHATSKDAELQQLHKDIQQHKAQIKARDQTIHAQAEYICRLELEMSPMELSCSALSPAAFSMSLQASKMSDSITDPQSPSVAGERLEHSLQKTCGQLSDDDDAGIPDDAFAPLMALAMTAVEDITGKTPGTGDMTQAEIQSPGKRGTEEGDIQSKRRRCM</sequence>
<reference evidence="2" key="1">
    <citation type="submission" date="2012-08" db="EMBL/GenBank/DDBJ databases">
        <title>Genome analysis of Colletotrichum orbiculare and Colletotrichum fructicola.</title>
        <authorList>
            <person name="Gan P.H.P."/>
            <person name="Ikeda K."/>
            <person name="Irieda H."/>
            <person name="Narusaka M."/>
            <person name="O'Connell R.J."/>
            <person name="Narusaka Y."/>
            <person name="Takano Y."/>
            <person name="Kubo Y."/>
            <person name="Shirasu K."/>
        </authorList>
    </citation>
    <scope>NUCLEOTIDE SEQUENCE</scope>
    <source>
        <strain evidence="2">Nara gc5</strain>
    </source>
</reference>
<dbReference type="HOGENOM" id="CLU_120078_0_0_1"/>
<evidence type="ECO:0000313" key="2">
    <source>
        <dbReference type="EMBL" id="ELA37245.1"/>
    </source>
</evidence>
<gene>
    <name evidence="2" type="ORF">CGGC5_3360</name>
</gene>
<feature type="region of interest" description="Disordered" evidence="1">
    <location>
        <begin position="159"/>
        <end position="194"/>
    </location>
</feature>
<proteinExistence type="predicted"/>
<dbReference type="EMBL" id="KB020485">
    <property type="protein sequence ID" value="ELA37245.1"/>
    <property type="molecule type" value="Genomic_DNA"/>
</dbReference>
<protein>
    <submittedName>
        <fullName evidence="2">Uncharacterized protein</fullName>
    </submittedName>
</protein>
<accession>L2GFR5</accession>
<name>L2GFR5_COLFN</name>
<evidence type="ECO:0000256" key="1">
    <source>
        <dbReference type="SAM" id="MobiDB-lite"/>
    </source>
</evidence>
<dbReference type="AlphaFoldDB" id="L2GFR5"/>
<feature type="compositionally biased region" description="Basic and acidic residues" evidence="1">
    <location>
        <begin position="179"/>
        <end position="188"/>
    </location>
</feature>